<sequence>MKKNLFIIMILLLISCNYKNISIEPIDQRFNDQGLQFQYYEISDYKNFSEEDLLNKLENFVKNKYPIKKYKDKEVCVFFYKKSILENYKDDLSEIMEKDPDFGTIGKYRGNLIAKIIYGKIDENKKSYTCVLFDNNDNQKMIRKNTVLIK</sequence>
<organism evidence="1 2">
    <name type="scientific">Flavobacterium frigidimaris</name>
    <dbReference type="NCBI Taxonomy" id="262320"/>
    <lineage>
        <taxon>Bacteria</taxon>
        <taxon>Pseudomonadati</taxon>
        <taxon>Bacteroidota</taxon>
        <taxon>Flavobacteriia</taxon>
        <taxon>Flavobacteriales</taxon>
        <taxon>Flavobacteriaceae</taxon>
        <taxon>Flavobacterium</taxon>
    </lineage>
</organism>
<dbReference type="EMBL" id="MUGV01000048">
    <property type="protein sequence ID" value="OXA75280.1"/>
    <property type="molecule type" value="Genomic_DNA"/>
</dbReference>
<name>A0ABX4BJ82_FLAFR</name>
<dbReference type="PROSITE" id="PS51257">
    <property type="entry name" value="PROKAR_LIPOPROTEIN"/>
    <property type="match status" value="1"/>
</dbReference>
<keyword evidence="2" id="KW-1185">Reference proteome</keyword>
<dbReference type="Proteomes" id="UP000198382">
    <property type="component" value="Unassembled WGS sequence"/>
</dbReference>
<dbReference type="RefSeq" id="WP_074657870.1">
    <property type="nucleotide sequence ID" value="NZ_MUGV01000048.1"/>
</dbReference>
<evidence type="ECO:0000313" key="1">
    <source>
        <dbReference type="EMBL" id="OXA75280.1"/>
    </source>
</evidence>
<gene>
    <name evidence="1" type="ORF">B0A65_22225</name>
</gene>
<protein>
    <recommendedName>
        <fullName evidence="3">Lipoprotein</fullName>
    </recommendedName>
</protein>
<accession>A0ABX4BJ82</accession>
<proteinExistence type="predicted"/>
<comment type="caution">
    <text evidence="1">The sequence shown here is derived from an EMBL/GenBank/DDBJ whole genome shotgun (WGS) entry which is preliminary data.</text>
</comment>
<reference evidence="1 2" key="1">
    <citation type="submission" date="2016-11" db="EMBL/GenBank/DDBJ databases">
        <title>Whole genomes of Flavobacteriaceae.</title>
        <authorList>
            <person name="Stine C."/>
            <person name="Li C."/>
            <person name="Tadesse D."/>
        </authorList>
    </citation>
    <scope>NUCLEOTIDE SEQUENCE [LARGE SCALE GENOMIC DNA]</scope>
    <source>
        <strain evidence="1 2">DSM 15937</strain>
    </source>
</reference>
<evidence type="ECO:0008006" key="3">
    <source>
        <dbReference type="Google" id="ProtNLM"/>
    </source>
</evidence>
<evidence type="ECO:0000313" key="2">
    <source>
        <dbReference type="Proteomes" id="UP000198382"/>
    </source>
</evidence>